<feature type="domain" description="NADH:flavin oxidoreductase/NADH oxidase N-terminal" evidence="6">
    <location>
        <begin position="37"/>
        <end position="378"/>
    </location>
</feature>
<dbReference type="Gene3D" id="3.20.20.70">
    <property type="entry name" value="Aldolase class I"/>
    <property type="match status" value="1"/>
</dbReference>
<sequence length="412" mass="44910">MPQDIFNSPAPKVDFFTPSQYPPSGTAVDDGKPIPTLFQPIKIRGVVFPNRIWLSPLCQYSAQDGKYTFWHYAHMGGIISRGPGLSMVEATAVTPEGRITPEDTGLWSDEQIDSFAQLVAFAHSQNQKVGIQLGHAGRKASTVAPWLSKAATATEAANGWPDDVWAPSAIGFAEVFPRPKELTIAGIKRIKRAFVDAARRALRAGFDVIEIHNAHGYLLHSFLSPVSNKRTDEYGGSFENRTRLTLEIVDAVRSVIPPDMPLFLRISATDWLEESLEGEPSWTLQDTVRIAGLLAEHGVDLLDVSSGGAHPAQKIPGAPTYQAPLAEAVKKAHGDKILVSAVGLITDGKTAQGVLDKGQADAVFVGRQFQKNPGTVWQFAEELGVDIKRAHQIEWGFTGRANVDRKHRDPSK</sequence>
<gene>
    <name evidence="7" type="ORF">C8Q71DRAFT_341984</name>
</gene>
<dbReference type="Pfam" id="PF00724">
    <property type="entry name" value="Oxidored_FMN"/>
    <property type="match status" value="1"/>
</dbReference>
<evidence type="ECO:0000256" key="1">
    <source>
        <dbReference type="ARBA" id="ARBA00001917"/>
    </source>
</evidence>
<dbReference type="EMBL" id="JADCUA010000003">
    <property type="protein sequence ID" value="KAH9841650.1"/>
    <property type="molecule type" value="Genomic_DNA"/>
</dbReference>
<dbReference type="PANTHER" id="PTHR43303">
    <property type="entry name" value="NADPH DEHYDROGENASE C23G7.10C-RELATED"/>
    <property type="match status" value="1"/>
</dbReference>
<comment type="cofactor">
    <cofactor evidence="1">
        <name>FMN</name>
        <dbReference type="ChEBI" id="CHEBI:58210"/>
    </cofactor>
</comment>
<evidence type="ECO:0000313" key="7">
    <source>
        <dbReference type="EMBL" id="KAH9841650.1"/>
    </source>
</evidence>
<organism evidence="7 8">
    <name type="scientific">Rhodofomes roseus</name>
    <dbReference type="NCBI Taxonomy" id="34475"/>
    <lineage>
        <taxon>Eukaryota</taxon>
        <taxon>Fungi</taxon>
        <taxon>Dikarya</taxon>
        <taxon>Basidiomycota</taxon>
        <taxon>Agaricomycotina</taxon>
        <taxon>Agaricomycetes</taxon>
        <taxon>Polyporales</taxon>
        <taxon>Rhodofomes</taxon>
    </lineage>
</organism>
<keyword evidence="3" id="KW-0288">FMN</keyword>
<dbReference type="InterPro" id="IPR001155">
    <property type="entry name" value="OxRdtase_FMN_N"/>
</dbReference>
<dbReference type="PANTHER" id="PTHR43303:SF4">
    <property type="entry name" value="NADPH DEHYDROGENASE C23G7.10C-RELATED"/>
    <property type="match status" value="1"/>
</dbReference>
<protein>
    <recommendedName>
        <fullName evidence="6">NADH:flavin oxidoreductase/NADH oxidase N-terminal domain-containing protein</fullName>
    </recommendedName>
</protein>
<evidence type="ECO:0000256" key="5">
    <source>
        <dbReference type="ARBA" id="ARBA00023002"/>
    </source>
</evidence>
<comment type="caution">
    <text evidence="7">The sequence shown here is derived from an EMBL/GenBank/DDBJ whole genome shotgun (WGS) entry which is preliminary data.</text>
</comment>
<dbReference type="Proteomes" id="UP000814176">
    <property type="component" value="Unassembled WGS sequence"/>
</dbReference>
<reference evidence="7 8" key="1">
    <citation type="journal article" date="2021" name="Environ. Microbiol.">
        <title>Gene family expansions and transcriptome signatures uncover fungal adaptations to wood decay.</title>
        <authorList>
            <person name="Hage H."/>
            <person name="Miyauchi S."/>
            <person name="Viragh M."/>
            <person name="Drula E."/>
            <person name="Min B."/>
            <person name="Chaduli D."/>
            <person name="Navarro D."/>
            <person name="Favel A."/>
            <person name="Norest M."/>
            <person name="Lesage-Meessen L."/>
            <person name="Balint B."/>
            <person name="Merenyi Z."/>
            <person name="de Eugenio L."/>
            <person name="Morin E."/>
            <person name="Martinez A.T."/>
            <person name="Baldrian P."/>
            <person name="Stursova M."/>
            <person name="Martinez M.J."/>
            <person name="Novotny C."/>
            <person name="Magnuson J.K."/>
            <person name="Spatafora J.W."/>
            <person name="Maurice S."/>
            <person name="Pangilinan J."/>
            <person name="Andreopoulos W."/>
            <person name="LaButti K."/>
            <person name="Hundley H."/>
            <person name="Na H."/>
            <person name="Kuo A."/>
            <person name="Barry K."/>
            <person name="Lipzen A."/>
            <person name="Henrissat B."/>
            <person name="Riley R."/>
            <person name="Ahrendt S."/>
            <person name="Nagy L.G."/>
            <person name="Grigoriev I.V."/>
            <person name="Martin F."/>
            <person name="Rosso M.N."/>
        </authorList>
    </citation>
    <scope>NUCLEOTIDE SEQUENCE [LARGE SCALE GENOMIC DNA]</scope>
    <source>
        <strain evidence="7 8">CIRM-BRFM 1785</strain>
    </source>
</reference>
<dbReference type="RefSeq" id="XP_047782949.1">
    <property type="nucleotide sequence ID" value="XM_047917932.1"/>
</dbReference>
<dbReference type="InterPro" id="IPR013785">
    <property type="entry name" value="Aldolase_TIM"/>
</dbReference>
<proteinExistence type="predicted"/>
<name>A0ABQ8KST8_9APHY</name>
<dbReference type="GeneID" id="71998664"/>
<evidence type="ECO:0000313" key="8">
    <source>
        <dbReference type="Proteomes" id="UP000814176"/>
    </source>
</evidence>
<dbReference type="CDD" id="cd02932">
    <property type="entry name" value="OYE_YqiM_FMN"/>
    <property type="match status" value="1"/>
</dbReference>
<accession>A0ABQ8KST8</accession>
<dbReference type="InterPro" id="IPR044152">
    <property type="entry name" value="YqjM-like"/>
</dbReference>
<keyword evidence="4" id="KW-0521">NADP</keyword>
<dbReference type="SUPFAM" id="SSF51395">
    <property type="entry name" value="FMN-linked oxidoreductases"/>
    <property type="match status" value="1"/>
</dbReference>
<evidence type="ECO:0000256" key="3">
    <source>
        <dbReference type="ARBA" id="ARBA00022643"/>
    </source>
</evidence>
<keyword evidence="5" id="KW-0560">Oxidoreductase</keyword>
<keyword evidence="2" id="KW-0285">Flavoprotein</keyword>
<evidence type="ECO:0000256" key="4">
    <source>
        <dbReference type="ARBA" id="ARBA00022857"/>
    </source>
</evidence>
<evidence type="ECO:0000256" key="2">
    <source>
        <dbReference type="ARBA" id="ARBA00022630"/>
    </source>
</evidence>
<keyword evidence="8" id="KW-1185">Reference proteome</keyword>
<evidence type="ECO:0000259" key="6">
    <source>
        <dbReference type="Pfam" id="PF00724"/>
    </source>
</evidence>